<dbReference type="InterPro" id="IPR002716">
    <property type="entry name" value="PIN_dom"/>
</dbReference>
<dbReference type="Proteomes" id="UP001057498">
    <property type="component" value="Chromosome"/>
</dbReference>
<evidence type="ECO:0000259" key="6">
    <source>
        <dbReference type="Pfam" id="PF01850"/>
    </source>
</evidence>
<dbReference type="EC" id="3.1.-.-" evidence="5"/>
<dbReference type="Pfam" id="PF01850">
    <property type="entry name" value="PIN"/>
    <property type="match status" value="1"/>
</dbReference>
<evidence type="ECO:0000256" key="1">
    <source>
        <dbReference type="ARBA" id="ARBA00022649"/>
    </source>
</evidence>
<keyword evidence="8" id="KW-1185">Reference proteome</keyword>
<evidence type="ECO:0000256" key="5">
    <source>
        <dbReference type="HAMAP-Rule" id="MF_00265"/>
    </source>
</evidence>
<keyword evidence="5" id="KW-0460">Magnesium</keyword>
<gene>
    <name evidence="5" type="primary">vapC</name>
    <name evidence="7" type="ORF">CATMQ487_09440</name>
</gene>
<keyword evidence="1 5" id="KW-1277">Toxin-antitoxin system</keyword>
<dbReference type="CDD" id="cd09874">
    <property type="entry name" value="PIN_MT3492-like"/>
    <property type="match status" value="1"/>
</dbReference>
<keyword evidence="3 5" id="KW-0479">Metal-binding</keyword>
<feature type="domain" description="PIN" evidence="6">
    <location>
        <begin position="2"/>
        <end position="120"/>
    </location>
</feature>
<dbReference type="RefSeq" id="WP_251972213.1">
    <property type="nucleotide sequence ID" value="NZ_AP025730.1"/>
</dbReference>
<keyword evidence="5" id="KW-0800">Toxin</keyword>
<evidence type="ECO:0000313" key="7">
    <source>
        <dbReference type="EMBL" id="BDI03974.1"/>
    </source>
</evidence>
<proteinExistence type="inferred from homology"/>
<reference evidence="7" key="1">
    <citation type="submission" date="2022-04" db="EMBL/GenBank/DDBJ databases">
        <title>Whole genome sequence of Sphaerotilus sp. FB-5.</title>
        <authorList>
            <person name="Takeda M."/>
            <person name="Narihara S."/>
            <person name="Akimoto M."/>
            <person name="Akimoto R."/>
            <person name="Nishiyashiki S."/>
            <person name="Murakami T."/>
        </authorList>
    </citation>
    <scope>NUCLEOTIDE SEQUENCE</scope>
    <source>
        <strain evidence="7">FB-5</strain>
    </source>
</reference>
<keyword evidence="4 5" id="KW-0378">Hydrolase</keyword>
<accession>A0ABN6PG46</accession>
<dbReference type="HAMAP" id="MF_00265">
    <property type="entry name" value="VapC_Nob1"/>
    <property type="match status" value="1"/>
</dbReference>
<feature type="binding site" evidence="5">
    <location>
        <position position="5"/>
    </location>
    <ligand>
        <name>Mg(2+)</name>
        <dbReference type="ChEBI" id="CHEBI:18420"/>
    </ligand>
</feature>
<evidence type="ECO:0000256" key="4">
    <source>
        <dbReference type="ARBA" id="ARBA00022801"/>
    </source>
</evidence>
<protein>
    <recommendedName>
        <fullName evidence="5">Ribonuclease VapC</fullName>
        <shortName evidence="5">RNase VapC</shortName>
        <ecNumber evidence="5">3.1.-.-</ecNumber>
    </recommendedName>
    <alternativeName>
        <fullName evidence="5">Toxin VapC</fullName>
    </alternativeName>
</protein>
<dbReference type="SUPFAM" id="SSF88723">
    <property type="entry name" value="PIN domain-like"/>
    <property type="match status" value="1"/>
</dbReference>
<dbReference type="InterPro" id="IPR022907">
    <property type="entry name" value="VapC_family"/>
</dbReference>
<organism evidence="7 8">
    <name type="scientific">Sphaerotilus microaerophilus</name>
    <dbReference type="NCBI Taxonomy" id="2914710"/>
    <lineage>
        <taxon>Bacteria</taxon>
        <taxon>Pseudomonadati</taxon>
        <taxon>Pseudomonadota</taxon>
        <taxon>Betaproteobacteria</taxon>
        <taxon>Burkholderiales</taxon>
        <taxon>Sphaerotilaceae</taxon>
        <taxon>Sphaerotilus</taxon>
    </lineage>
</organism>
<dbReference type="Gene3D" id="3.40.50.1010">
    <property type="entry name" value="5'-nuclease"/>
    <property type="match status" value="1"/>
</dbReference>
<comment type="similarity">
    <text evidence="5">Belongs to the PINc/VapC protein family.</text>
</comment>
<sequence length="134" mass="14926">MIYLDACILIYACEDHPAYSAVVRAALANRAEECFALSPLTRMECLVKPMRTGNLALQRHYEAFFDRFVWLPVDDEVFAQATQLRARHGLKTPDALHMACAQLHGCDELWTNDDRLAQAGHGLAVNLLRGPAAS</sequence>
<dbReference type="InterPro" id="IPR029060">
    <property type="entry name" value="PIN-like_dom_sf"/>
</dbReference>
<evidence type="ECO:0000256" key="3">
    <source>
        <dbReference type="ARBA" id="ARBA00022723"/>
    </source>
</evidence>
<comment type="function">
    <text evidence="5">Toxic component of a toxin-antitoxin (TA) system. An RNase.</text>
</comment>
<evidence type="ECO:0000256" key="2">
    <source>
        <dbReference type="ARBA" id="ARBA00022722"/>
    </source>
</evidence>
<keyword evidence="2 5" id="KW-0540">Nuclease</keyword>
<feature type="binding site" evidence="5">
    <location>
        <position position="94"/>
    </location>
    <ligand>
        <name>Mg(2+)</name>
        <dbReference type="ChEBI" id="CHEBI:18420"/>
    </ligand>
</feature>
<dbReference type="EMBL" id="AP025730">
    <property type="protein sequence ID" value="BDI03974.1"/>
    <property type="molecule type" value="Genomic_DNA"/>
</dbReference>
<comment type="cofactor">
    <cofactor evidence="5">
        <name>Mg(2+)</name>
        <dbReference type="ChEBI" id="CHEBI:18420"/>
    </cofactor>
</comment>
<name>A0ABN6PG46_9BURK</name>
<evidence type="ECO:0000313" key="8">
    <source>
        <dbReference type="Proteomes" id="UP001057498"/>
    </source>
</evidence>